<dbReference type="OrthoDB" id="9811587at2"/>
<evidence type="ECO:0000256" key="5">
    <source>
        <dbReference type="ARBA" id="ARBA00022692"/>
    </source>
</evidence>
<feature type="signal peptide" evidence="9">
    <location>
        <begin position="1"/>
        <end position="21"/>
    </location>
</feature>
<sequence length="473" mass="52559">MFIKSLKLAFIACACSYTLNAQETQNISLQECVEIALTHNLDLKAAGLRAETETIQFKQSRNALLPSVNANYNLGLSNGRSIDPFTNSYVNEELTYSNAGLSINTTLFDGFRILNTLKQNRLNKAAAEMEIEEARQNLVLDVTLNFLQVLNFRELVKLAETRLITSKEQLNRLQKLQEEETGDPVAYHDLQGQVALDQSAVNDANNSLNNALTDLKFLLNTERSIEASQLVLLLDFELREKTVDGVYEAALHNLAAVKAKELREEAAAKGVAVARAQYTPQISLFANFGTNYSSAARLFQDAGTQTVQTGDFVTVAGTDYAVFTQEGLFNALPIAYTDQFNNNLNSAAGVSVNIPIFNGFQAKNAVQLQKVNRDQASVVLEQTKRALKQNISKTYADLQAASKNYHFLEDQVRAYEESFRINEVKFNLGVSTSVAYITSKNNLDNARINLTNARYAYLLTSRVLDYYSGVIPF</sequence>
<dbReference type="GO" id="GO:0009279">
    <property type="term" value="C:cell outer membrane"/>
    <property type="evidence" value="ECO:0007669"/>
    <property type="project" value="UniProtKB-SubCell"/>
</dbReference>
<evidence type="ECO:0000256" key="9">
    <source>
        <dbReference type="SAM" id="SignalP"/>
    </source>
</evidence>
<dbReference type="InterPro" id="IPR003423">
    <property type="entry name" value="OMP_efflux"/>
</dbReference>
<dbReference type="Proteomes" id="UP000184240">
    <property type="component" value="Unassembled WGS sequence"/>
</dbReference>
<keyword evidence="9" id="KW-0732">Signal</keyword>
<evidence type="ECO:0000256" key="2">
    <source>
        <dbReference type="ARBA" id="ARBA00007613"/>
    </source>
</evidence>
<dbReference type="Pfam" id="PF02321">
    <property type="entry name" value="OEP"/>
    <property type="match status" value="2"/>
</dbReference>
<dbReference type="PANTHER" id="PTHR30026:SF20">
    <property type="entry name" value="OUTER MEMBRANE PROTEIN TOLC"/>
    <property type="match status" value="1"/>
</dbReference>
<comment type="similarity">
    <text evidence="2">Belongs to the outer membrane factor (OMF) (TC 1.B.17) family.</text>
</comment>
<evidence type="ECO:0000256" key="8">
    <source>
        <dbReference type="SAM" id="Coils"/>
    </source>
</evidence>
<evidence type="ECO:0000313" key="10">
    <source>
        <dbReference type="EMBL" id="RXG31462.1"/>
    </source>
</evidence>
<protein>
    <submittedName>
        <fullName evidence="11">Outer membrane protein</fullName>
    </submittedName>
</protein>
<evidence type="ECO:0000256" key="1">
    <source>
        <dbReference type="ARBA" id="ARBA00004442"/>
    </source>
</evidence>
<keyword evidence="8" id="KW-0175">Coiled coil</keyword>
<reference evidence="10 13" key="3">
    <citation type="submission" date="2018-07" db="EMBL/GenBank/DDBJ databases">
        <title>Leeuwenhoekiella genomics.</title>
        <authorList>
            <person name="Tahon G."/>
            <person name="Willems A."/>
        </authorList>
    </citation>
    <scope>NUCLEOTIDE SEQUENCE [LARGE SCALE GENOMIC DNA]</scope>
    <source>
        <strain evidence="10 13">LMG 24856</strain>
    </source>
</reference>
<keyword evidence="7" id="KW-0998">Cell outer membrane</keyword>
<organism evidence="11 12">
    <name type="scientific">Leeuwenhoekiella palythoae</name>
    <dbReference type="NCBI Taxonomy" id="573501"/>
    <lineage>
        <taxon>Bacteria</taxon>
        <taxon>Pseudomonadati</taxon>
        <taxon>Bacteroidota</taxon>
        <taxon>Flavobacteriia</taxon>
        <taxon>Flavobacteriales</taxon>
        <taxon>Flavobacteriaceae</taxon>
        <taxon>Leeuwenhoekiella</taxon>
    </lineage>
</organism>
<keyword evidence="5" id="KW-0812">Transmembrane</keyword>
<dbReference type="Gene3D" id="1.20.1600.10">
    <property type="entry name" value="Outer membrane efflux proteins (OEP)"/>
    <property type="match status" value="1"/>
</dbReference>
<evidence type="ECO:0000256" key="4">
    <source>
        <dbReference type="ARBA" id="ARBA00022452"/>
    </source>
</evidence>
<dbReference type="GO" id="GO:0015562">
    <property type="term" value="F:efflux transmembrane transporter activity"/>
    <property type="evidence" value="ECO:0007669"/>
    <property type="project" value="InterPro"/>
</dbReference>
<dbReference type="EMBL" id="QOVN01000001">
    <property type="protein sequence ID" value="RXG31462.1"/>
    <property type="molecule type" value="Genomic_DNA"/>
</dbReference>
<reference evidence="12" key="1">
    <citation type="submission" date="2016-11" db="EMBL/GenBank/DDBJ databases">
        <authorList>
            <person name="Varghese N."/>
            <person name="Submissions S."/>
        </authorList>
    </citation>
    <scope>NUCLEOTIDE SEQUENCE [LARGE SCALE GENOMIC DNA]</scope>
    <source>
        <strain evidence="12">DSM 19859</strain>
    </source>
</reference>
<evidence type="ECO:0000256" key="3">
    <source>
        <dbReference type="ARBA" id="ARBA00022448"/>
    </source>
</evidence>
<gene>
    <name evidence="10" type="ORF">DSM01_603</name>
    <name evidence="11" type="ORF">SAMN04487999_1311</name>
</gene>
<dbReference type="GO" id="GO:0015288">
    <property type="term" value="F:porin activity"/>
    <property type="evidence" value="ECO:0007669"/>
    <property type="project" value="TreeGrafter"/>
</dbReference>
<dbReference type="RefSeq" id="WP_072981480.1">
    <property type="nucleotide sequence ID" value="NZ_FQXT01000002.1"/>
</dbReference>
<evidence type="ECO:0000313" key="11">
    <source>
        <dbReference type="EMBL" id="SHH89397.1"/>
    </source>
</evidence>
<name>A0A1M5WPD3_9FLAO</name>
<dbReference type="Proteomes" id="UP000290037">
    <property type="component" value="Unassembled WGS sequence"/>
</dbReference>
<reference evidence="11" key="2">
    <citation type="submission" date="2016-11" db="EMBL/GenBank/DDBJ databases">
        <authorList>
            <person name="Jaros S."/>
            <person name="Januszkiewicz K."/>
            <person name="Wedrychowicz H."/>
        </authorList>
    </citation>
    <scope>NUCLEOTIDE SEQUENCE [LARGE SCALE GENOMIC DNA]</scope>
    <source>
        <strain evidence="11">DSM 19859</strain>
    </source>
</reference>
<evidence type="ECO:0000256" key="6">
    <source>
        <dbReference type="ARBA" id="ARBA00023136"/>
    </source>
</evidence>
<evidence type="ECO:0000313" key="12">
    <source>
        <dbReference type="Proteomes" id="UP000184240"/>
    </source>
</evidence>
<evidence type="ECO:0000313" key="13">
    <source>
        <dbReference type="Proteomes" id="UP000290037"/>
    </source>
</evidence>
<dbReference type="GO" id="GO:1990281">
    <property type="term" value="C:efflux pump complex"/>
    <property type="evidence" value="ECO:0007669"/>
    <property type="project" value="TreeGrafter"/>
</dbReference>
<comment type="subcellular location">
    <subcellularLocation>
        <location evidence="1">Cell outer membrane</location>
    </subcellularLocation>
</comment>
<evidence type="ECO:0000256" key="7">
    <source>
        <dbReference type="ARBA" id="ARBA00023237"/>
    </source>
</evidence>
<proteinExistence type="inferred from homology"/>
<keyword evidence="4" id="KW-1134">Transmembrane beta strand</keyword>
<feature type="chain" id="PRO_5009914739" evidence="9">
    <location>
        <begin position="22"/>
        <end position="473"/>
    </location>
</feature>
<dbReference type="AlphaFoldDB" id="A0A1M5WPD3"/>
<dbReference type="SUPFAM" id="SSF56954">
    <property type="entry name" value="Outer membrane efflux proteins (OEP)"/>
    <property type="match status" value="1"/>
</dbReference>
<dbReference type="PANTHER" id="PTHR30026">
    <property type="entry name" value="OUTER MEMBRANE PROTEIN TOLC"/>
    <property type="match status" value="1"/>
</dbReference>
<dbReference type="EMBL" id="FQXT01000002">
    <property type="protein sequence ID" value="SHH89397.1"/>
    <property type="molecule type" value="Genomic_DNA"/>
</dbReference>
<keyword evidence="13" id="KW-1185">Reference proteome</keyword>
<keyword evidence="6" id="KW-0472">Membrane</keyword>
<keyword evidence="3" id="KW-0813">Transport</keyword>
<accession>A0A1M5WPD3</accession>
<dbReference type="InterPro" id="IPR051906">
    <property type="entry name" value="TolC-like"/>
</dbReference>
<dbReference type="STRING" id="573501.SAMN04487999_1311"/>
<feature type="coiled-coil region" evidence="8">
    <location>
        <begin position="117"/>
        <end position="176"/>
    </location>
</feature>